<dbReference type="Gene3D" id="1.25.40.10">
    <property type="entry name" value="Tetratricopeptide repeat domain"/>
    <property type="match status" value="1"/>
</dbReference>
<protein>
    <submittedName>
        <fullName evidence="1">Uncharacterized protein</fullName>
    </submittedName>
</protein>
<sequence>MAGITEAVDAYHCPMVLFDPADLILNANDEQLGRFVDLLNTGAADPRFAHIRETLYVLPFAFLERYQAGRRADQLDQAIATSRTLLREDFDSDLTASAQANLASALVLRYELTGEAPDLEEAIATSRASLTGPVAGDERAGRLATLAHLLAKRADHYNSAKDLERAVDLLEESVRVPEASPEKLGQCWSDLAGALRDRYHRSRDMDALVRAVAALRKAVELSPTGSAHHQMNRINLAGALRDYASATRNIGELDAALADAEAMTEELPPTDPRLADYLFTLGTGQLSKLRLVGGADAARVAQATLQDALNRTQPDEPIYASIAMSLAEAFLWDENRSVDALRLLDLITDHSSAPAGGRFDAARLAAELRVSLGDLRPALSSWRKAVDLLPVVAWRGSNYAERQAVLGRHTGTATEAAACAVAVGRSAEAVDMLEIGRGVQWSQLLEARTDLARLRAVRPGLAARLETVGMTLNATHHC</sequence>
<evidence type="ECO:0000313" key="1">
    <source>
        <dbReference type="EMBL" id="GGM88796.1"/>
    </source>
</evidence>
<reference evidence="1" key="1">
    <citation type="journal article" date="2014" name="Int. J. Syst. Evol. Microbiol.">
        <title>Complete genome sequence of Corynebacterium casei LMG S-19264T (=DSM 44701T), isolated from a smear-ripened cheese.</title>
        <authorList>
            <consortium name="US DOE Joint Genome Institute (JGI-PGF)"/>
            <person name="Walter F."/>
            <person name="Albersmeier A."/>
            <person name="Kalinowski J."/>
            <person name="Ruckert C."/>
        </authorList>
    </citation>
    <scope>NUCLEOTIDE SEQUENCE</scope>
    <source>
        <strain evidence="1">JCM 19831</strain>
    </source>
</reference>
<dbReference type="InterPro" id="IPR011990">
    <property type="entry name" value="TPR-like_helical_dom_sf"/>
</dbReference>
<organism evidence="1 2">
    <name type="scientific">Dactylosporangium sucinum</name>
    <dbReference type="NCBI Taxonomy" id="1424081"/>
    <lineage>
        <taxon>Bacteria</taxon>
        <taxon>Bacillati</taxon>
        <taxon>Actinomycetota</taxon>
        <taxon>Actinomycetes</taxon>
        <taxon>Micromonosporales</taxon>
        <taxon>Micromonosporaceae</taxon>
        <taxon>Dactylosporangium</taxon>
    </lineage>
</organism>
<accession>A0A917UFA2</accession>
<gene>
    <name evidence="1" type="ORF">GCM10007977_108500</name>
</gene>
<dbReference type="SUPFAM" id="SSF48452">
    <property type="entry name" value="TPR-like"/>
    <property type="match status" value="1"/>
</dbReference>
<evidence type="ECO:0000313" key="2">
    <source>
        <dbReference type="Proteomes" id="UP000642070"/>
    </source>
</evidence>
<reference evidence="1" key="2">
    <citation type="submission" date="2020-09" db="EMBL/GenBank/DDBJ databases">
        <authorList>
            <person name="Sun Q."/>
            <person name="Ohkuma M."/>
        </authorList>
    </citation>
    <scope>NUCLEOTIDE SEQUENCE</scope>
    <source>
        <strain evidence="1">JCM 19831</strain>
    </source>
</reference>
<dbReference type="Proteomes" id="UP000642070">
    <property type="component" value="Unassembled WGS sequence"/>
</dbReference>
<name>A0A917UFA2_9ACTN</name>
<comment type="caution">
    <text evidence="1">The sequence shown here is derived from an EMBL/GenBank/DDBJ whole genome shotgun (WGS) entry which is preliminary data.</text>
</comment>
<proteinExistence type="predicted"/>
<dbReference type="EMBL" id="BMPI01000122">
    <property type="protein sequence ID" value="GGM88796.1"/>
    <property type="molecule type" value="Genomic_DNA"/>
</dbReference>
<dbReference type="AlphaFoldDB" id="A0A917UFA2"/>
<keyword evidence="2" id="KW-1185">Reference proteome</keyword>